<evidence type="ECO:0000313" key="1">
    <source>
        <dbReference type="EMBL" id="MFC7371517.1"/>
    </source>
</evidence>
<gene>
    <name evidence="1" type="ORF">ACFQPF_07500</name>
</gene>
<organism evidence="1 2">
    <name type="scientific">Fictibacillus iocasae</name>
    <dbReference type="NCBI Taxonomy" id="2715437"/>
    <lineage>
        <taxon>Bacteria</taxon>
        <taxon>Bacillati</taxon>
        <taxon>Bacillota</taxon>
        <taxon>Bacilli</taxon>
        <taxon>Bacillales</taxon>
        <taxon>Fictibacillaceae</taxon>
        <taxon>Fictibacillus</taxon>
    </lineage>
</organism>
<accession>A0ABW2NP11</accession>
<sequence length="81" mass="8911">MGRNYNWKCKVESSSCGNNVGADMLFIDKIGIGTEVEVFLLGGFTIEGTFQGIDRGFILVLEEDGDLNRINPRSIVNIVVD</sequence>
<proteinExistence type="predicted"/>
<evidence type="ECO:0000313" key="2">
    <source>
        <dbReference type="Proteomes" id="UP001596549"/>
    </source>
</evidence>
<dbReference type="RefSeq" id="WP_379748156.1">
    <property type="nucleotide sequence ID" value="NZ_JBHTCP010000013.1"/>
</dbReference>
<dbReference type="Proteomes" id="UP001596549">
    <property type="component" value="Unassembled WGS sequence"/>
</dbReference>
<keyword evidence="2" id="KW-1185">Reference proteome</keyword>
<name>A0ABW2NP11_9BACL</name>
<reference evidence="2" key="1">
    <citation type="journal article" date="2019" name="Int. J. Syst. Evol. Microbiol.">
        <title>The Global Catalogue of Microorganisms (GCM) 10K type strain sequencing project: providing services to taxonomists for standard genome sequencing and annotation.</title>
        <authorList>
            <consortium name="The Broad Institute Genomics Platform"/>
            <consortium name="The Broad Institute Genome Sequencing Center for Infectious Disease"/>
            <person name="Wu L."/>
            <person name="Ma J."/>
        </authorList>
    </citation>
    <scope>NUCLEOTIDE SEQUENCE [LARGE SCALE GENOMIC DNA]</scope>
    <source>
        <strain evidence="2">NBRC 106396</strain>
    </source>
</reference>
<dbReference type="EMBL" id="JBHTCP010000013">
    <property type="protein sequence ID" value="MFC7371517.1"/>
    <property type="molecule type" value="Genomic_DNA"/>
</dbReference>
<comment type="caution">
    <text evidence="1">The sequence shown here is derived from an EMBL/GenBank/DDBJ whole genome shotgun (WGS) entry which is preliminary data.</text>
</comment>
<protein>
    <submittedName>
        <fullName evidence="1">Uncharacterized protein</fullName>
    </submittedName>
</protein>